<organism evidence="2 3">
    <name type="scientific">Amniculicola lignicola CBS 123094</name>
    <dbReference type="NCBI Taxonomy" id="1392246"/>
    <lineage>
        <taxon>Eukaryota</taxon>
        <taxon>Fungi</taxon>
        <taxon>Dikarya</taxon>
        <taxon>Ascomycota</taxon>
        <taxon>Pezizomycotina</taxon>
        <taxon>Dothideomycetes</taxon>
        <taxon>Pleosporomycetidae</taxon>
        <taxon>Pleosporales</taxon>
        <taxon>Amniculicolaceae</taxon>
        <taxon>Amniculicola</taxon>
    </lineage>
</organism>
<dbReference type="Gene3D" id="3.40.50.1820">
    <property type="entry name" value="alpha/beta hydrolase"/>
    <property type="match status" value="1"/>
</dbReference>
<accession>A0A6A5WR94</accession>
<keyword evidence="3" id="KW-1185">Reference proteome</keyword>
<dbReference type="Proteomes" id="UP000799779">
    <property type="component" value="Unassembled WGS sequence"/>
</dbReference>
<dbReference type="EMBL" id="ML977582">
    <property type="protein sequence ID" value="KAF2001605.1"/>
    <property type="molecule type" value="Genomic_DNA"/>
</dbReference>
<evidence type="ECO:0000313" key="3">
    <source>
        <dbReference type="Proteomes" id="UP000799779"/>
    </source>
</evidence>
<gene>
    <name evidence="2" type="ORF">P154DRAFT_521647</name>
</gene>
<protein>
    <recommendedName>
        <fullName evidence="1">AB hydrolase-1 domain-containing protein</fullName>
    </recommendedName>
</protein>
<evidence type="ECO:0000259" key="1">
    <source>
        <dbReference type="Pfam" id="PF12697"/>
    </source>
</evidence>
<dbReference type="InterPro" id="IPR000073">
    <property type="entry name" value="AB_hydrolase_1"/>
</dbReference>
<dbReference type="SUPFAM" id="SSF53474">
    <property type="entry name" value="alpha/beta-Hydrolases"/>
    <property type="match status" value="1"/>
</dbReference>
<dbReference type="OrthoDB" id="3466836at2759"/>
<proteinExistence type="predicted"/>
<sequence length="396" mass="43575">MVHIHLRHRKGAQASTTLPDPPLLLYDHLSIPPPLPKDHSTGHSTMSNASSASDLSVFPTPITSSISLEGKANAKIVYTFYPPSKSQPHHINPFSKTLIVFLNGLILPRSSWEPSIIQFLEKRCSANLPFPAILSYDRYGQGDSDRDPEDVDPPPCHGHDLMSAVHSLKSLLLQIWKTHLTSTPSQFPSLIFVGSSIGCALARLYAATYPGTVHSLLLLDSTLTDSDFVSLWPDPDEPHFDPHSLPPGVSEKDVRDTRRIYHDRFHPSIPNNEGLTRRNICTLLPSPSSPRLIGPDSAGPYVTIVGHDWEAFAEENYTQLGVPKVLTMTYMNPVWQRYNDGLRGISEEEKVIGPIVAVGCGHFVPRDGPGFVGGELGALLDRGVNRVEQVWEGDDA</sequence>
<feature type="domain" description="AB hydrolase-1" evidence="1">
    <location>
        <begin position="99"/>
        <end position="366"/>
    </location>
</feature>
<evidence type="ECO:0000313" key="2">
    <source>
        <dbReference type="EMBL" id="KAF2001605.1"/>
    </source>
</evidence>
<name>A0A6A5WR94_9PLEO</name>
<reference evidence="2" key="1">
    <citation type="journal article" date="2020" name="Stud. Mycol.">
        <title>101 Dothideomycetes genomes: a test case for predicting lifestyles and emergence of pathogens.</title>
        <authorList>
            <person name="Haridas S."/>
            <person name="Albert R."/>
            <person name="Binder M."/>
            <person name="Bloem J."/>
            <person name="Labutti K."/>
            <person name="Salamov A."/>
            <person name="Andreopoulos B."/>
            <person name="Baker S."/>
            <person name="Barry K."/>
            <person name="Bills G."/>
            <person name="Bluhm B."/>
            <person name="Cannon C."/>
            <person name="Castanera R."/>
            <person name="Culley D."/>
            <person name="Daum C."/>
            <person name="Ezra D."/>
            <person name="Gonzalez J."/>
            <person name="Henrissat B."/>
            <person name="Kuo A."/>
            <person name="Liang C."/>
            <person name="Lipzen A."/>
            <person name="Lutzoni F."/>
            <person name="Magnuson J."/>
            <person name="Mondo S."/>
            <person name="Nolan M."/>
            <person name="Ohm R."/>
            <person name="Pangilinan J."/>
            <person name="Park H.-J."/>
            <person name="Ramirez L."/>
            <person name="Alfaro M."/>
            <person name="Sun H."/>
            <person name="Tritt A."/>
            <person name="Yoshinaga Y."/>
            <person name="Zwiers L.-H."/>
            <person name="Turgeon B."/>
            <person name="Goodwin S."/>
            <person name="Spatafora J."/>
            <person name="Crous P."/>
            <person name="Grigoriev I."/>
        </authorList>
    </citation>
    <scope>NUCLEOTIDE SEQUENCE</scope>
    <source>
        <strain evidence="2">CBS 123094</strain>
    </source>
</reference>
<dbReference type="InterPro" id="IPR029058">
    <property type="entry name" value="AB_hydrolase_fold"/>
</dbReference>
<dbReference type="AlphaFoldDB" id="A0A6A5WR94"/>
<dbReference type="Pfam" id="PF12697">
    <property type="entry name" value="Abhydrolase_6"/>
    <property type="match status" value="1"/>
</dbReference>